<dbReference type="PANTHER" id="PTHR11616">
    <property type="entry name" value="SODIUM/CHLORIDE DEPENDENT TRANSPORTER"/>
    <property type="match status" value="1"/>
</dbReference>
<evidence type="ECO:0000313" key="11">
    <source>
        <dbReference type="EMBL" id="EKC19003.1"/>
    </source>
</evidence>
<dbReference type="InterPro" id="IPR000175">
    <property type="entry name" value="Na/ntran_symport"/>
</dbReference>
<gene>
    <name evidence="11" type="ORF">CGI_10009981</name>
</gene>
<evidence type="ECO:0000256" key="6">
    <source>
        <dbReference type="ARBA" id="ARBA00023136"/>
    </source>
</evidence>
<keyword evidence="3 10" id="KW-0813">Transport</keyword>
<keyword evidence="7" id="KW-0325">Glycoprotein</keyword>
<feature type="binding site" evidence="8">
    <location>
        <position position="450"/>
    </location>
    <ligand>
        <name>Na(+)</name>
        <dbReference type="ChEBI" id="CHEBI:29101"/>
        <label>1</label>
    </ligand>
</feature>
<dbReference type="PRINTS" id="PR00176">
    <property type="entry name" value="NANEUSMPORT"/>
</dbReference>
<name>K1PBZ8_MAGGI</name>
<evidence type="ECO:0000256" key="5">
    <source>
        <dbReference type="ARBA" id="ARBA00022989"/>
    </source>
</evidence>
<reference evidence="11" key="1">
    <citation type="journal article" date="2012" name="Nature">
        <title>The oyster genome reveals stress adaptation and complexity of shell formation.</title>
        <authorList>
            <person name="Zhang G."/>
            <person name="Fang X."/>
            <person name="Guo X."/>
            <person name="Li L."/>
            <person name="Luo R."/>
            <person name="Xu F."/>
            <person name="Yang P."/>
            <person name="Zhang L."/>
            <person name="Wang X."/>
            <person name="Qi H."/>
            <person name="Xiong Z."/>
            <person name="Que H."/>
            <person name="Xie Y."/>
            <person name="Holland P.W."/>
            <person name="Paps J."/>
            <person name="Zhu Y."/>
            <person name="Wu F."/>
            <person name="Chen Y."/>
            <person name="Wang J."/>
            <person name="Peng C."/>
            <person name="Meng J."/>
            <person name="Yang L."/>
            <person name="Liu J."/>
            <person name="Wen B."/>
            <person name="Zhang N."/>
            <person name="Huang Z."/>
            <person name="Zhu Q."/>
            <person name="Feng Y."/>
            <person name="Mount A."/>
            <person name="Hedgecock D."/>
            <person name="Xu Z."/>
            <person name="Liu Y."/>
            <person name="Domazet-Loso T."/>
            <person name="Du Y."/>
            <person name="Sun X."/>
            <person name="Zhang S."/>
            <person name="Liu B."/>
            <person name="Cheng P."/>
            <person name="Jiang X."/>
            <person name="Li J."/>
            <person name="Fan D."/>
            <person name="Wang W."/>
            <person name="Fu W."/>
            <person name="Wang T."/>
            <person name="Wang B."/>
            <person name="Zhang J."/>
            <person name="Peng Z."/>
            <person name="Li Y."/>
            <person name="Li N."/>
            <person name="Wang J."/>
            <person name="Chen M."/>
            <person name="He Y."/>
            <person name="Tan F."/>
            <person name="Song X."/>
            <person name="Zheng Q."/>
            <person name="Huang R."/>
            <person name="Yang H."/>
            <person name="Du X."/>
            <person name="Chen L."/>
            <person name="Yang M."/>
            <person name="Gaffney P.M."/>
            <person name="Wang S."/>
            <person name="Luo L."/>
            <person name="She Z."/>
            <person name="Ming Y."/>
            <person name="Huang W."/>
            <person name="Zhang S."/>
            <person name="Huang B."/>
            <person name="Zhang Y."/>
            <person name="Qu T."/>
            <person name="Ni P."/>
            <person name="Miao G."/>
            <person name="Wang J."/>
            <person name="Wang Q."/>
            <person name="Steinberg C.E."/>
            <person name="Wang H."/>
            <person name="Li N."/>
            <person name="Qian L."/>
            <person name="Zhang G."/>
            <person name="Li Y."/>
            <person name="Yang H."/>
            <person name="Liu X."/>
            <person name="Wang J."/>
            <person name="Yin Y."/>
            <person name="Wang J."/>
        </authorList>
    </citation>
    <scope>NUCLEOTIDE SEQUENCE [LARGE SCALE GENOMIC DNA]</scope>
    <source>
        <strain evidence="11">05x7-T-G4-1.051#20</strain>
    </source>
</reference>
<dbReference type="SUPFAM" id="SSF161070">
    <property type="entry name" value="SNF-like"/>
    <property type="match status" value="1"/>
</dbReference>
<feature type="disulfide bond" evidence="9">
    <location>
        <begin position="188"/>
        <end position="197"/>
    </location>
</feature>
<proteinExistence type="inferred from homology"/>
<dbReference type="GO" id="GO:0005886">
    <property type="term" value="C:plasma membrane"/>
    <property type="evidence" value="ECO:0007669"/>
    <property type="project" value="TreeGrafter"/>
</dbReference>
<protein>
    <recommendedName>
        <fullName evidence="10">Transporter</fullName>
    </recommendedName>
</protein>
<evidence type="ECO:0000256" key="8">
    <source>
        <dbReference type="PIRSR" id="PIRSR600175-1"/>
    </source>
</evidence>
<organism evidence="11">
    <name type="scientific">Magallana gigas</name>
    <name type="common">Pacific oyster</name>
    <name type="synonym">Crassostrea gigas</name>
    <dbReference type="NCBI Taxonomy" id="29159"/>
    <lineage>
        <taxon>Eukaryota</taxon>
        <taxon>Metazoa</taxon>
        <taxon>Spiralia</taxon>
        <taxon>Lophotrochozoa</taxon>
        <taxon>Mollusca</taxon>
        <taxon>Bivalvia</taxon>
        <taxon>Autobranchia</taxon>
        <taxon>Pteriomorphia</taxon>
        <taxon>Ostreida</taxon>
        <taxon>Ostreoidea</taxon>
        <taxon>Ostreidae</taxon>
        <taxon>Magallana</taxon>
    </lineage>
</organism>
<evidence type="ECO:0000256" key="9">
    <source>
        <dbReference type="PIRSR" id="PIRSR600175-2"/>
    </source>
</evidence>
<keyword evidence="4 10" id="KW-0812">Transmembrane</keyword>
<feature type="binding site" evidence="8">
    <location>
        <position position="83"/>
    </location>
    <ligand>
        <name>Na(+)</name>
        <dbReference type="ChEBI" id="CHEBI:29101"/>
        <label>1</label>
    </ligand>
</feature>
<evidence type="ECO:0000256" key="3">
    <source>
        <dbReference type="ARBA" id="ARBA00022448"/>
    </source>
</evidence>
<dbReference type="InParanoid" id="K1PBZ8"/>
<sequence>MREIIDPSADQGAIEPTCRITSADGSESEYMFDEDADEVQVVAIKEIADGDDVSQRSTESSGSVEDDRAQWGGKLEFLLTCIGYAVGLGNVWRFPYLCYKNGGGAFLIPYTIMLALVGLPLFYMEVVLGQYASLGPISIWRINPLFKGVGYAMVIVSWLIGLYYNVIIAHVLFYLFASFTSELPWKHCNNEWNTPSCREYTYQPPSALGNGTYNSTAWNATYVVNTTFTHNSTYSPIIHHSLITTPSEEYYNNHVLGKSSGLDEIGGVQPYLALTLLASWVTVYLVLLKGIQSLGKVVYFTAIFPYLMLIVLMFRGVTLPGAVDGIIYYLKPDFNKLLEPRVWSDACTQIFYSLSACSGGLIAMSSYNKFKNNCYKDAVIVCVINCGTSVFAGFVIFSILGFMANEKNVPVSEVADGGPGLAFIVYPEALTRMPIAPLWSILFFIMMATLGFGSEFSIVECVLSALTDVFPQIQPRRANIIFRSVFTAICFLLGLPMVCKGGIYLLNLVDFSVGGFPLLIVGLFELVAISWIYGYNRFSDNIFAMLGKRPTKYWEICWKFVSLLVIGITVLMNIIMYTEPELDGQTYSDWAKSLGWLIVAFPIVVIPVWFLLRYCSDGGWKLLREGVKPLKSWGPSEANKKFEYRDSGVTYKSDRSAFAKLMSSNISNMTTNTTLSDFPFSSSNTLNTRELP</sequence>
<keyword evidence="10" id="KW-0769">Symport</keyword>
<dbReference type="GO" id="GO:0005283">
    <property type="term" value="F:amino acid:sodium symporter activity"/>
    <property type="evidence" value="ECO:0007669"/>
    <property type="project" value="TreeGrafter"/>
</dbReference>
<dbReference type="HOGENOM" id="CLU_006855_9_5_1"/>
<dbReference type="InterPro" id="IPR037272">
    <property type="entry name" value="SNS_sf"/>
</dbReference>
<accession>K1PBZ8</accession>
<feature type="binding site" evidence="8">
    <location>
        <position position="86"/>
    </location>
    <ligand>
        <name>Na(+)</name>
        <dbReference type="ChEBI" id="CHEBI:29101"/>
        <label>1</label>
    </ligand>
</feature>
<feature type="binding site" evidence="8">
    <location>
        <position position="385"/>
    </location>
    <ligand>
        <name>Na(+)</name>
        <dbReference type="ChEBI" id="CHEBI:29101"/>
        <label>1</label>
    </ligand>
</feature>
<feature type="binding site" evidence="8">
    <location>
        <position position="454"/>
    </location>
    <ligand>
        <name>Na(+)</name>
        <dbReference type="ChEBI" id="CHEBI:29101"/>
        <label>1</label>
    </ligand>
</feature>
<dbReference type="GO" id="GO:0089718">
    <property type="term" value="P:amino acid import across plasma membrane"/>
    <property type="evidence" value="ECO:0007669"/>
    <property type="project" value="TreeGrafter"/>
</dbReference>
<evidence type="ECO:0000256" key="10">
    <source>
        <dbReference type="RuleBase" id="RU003732"/>
    </source>
</evidence>
<keyword evidence="8" id="KW-0479">Metal-binding</keyword>
<feature type="binding site" evidence="8">
    <location>
        <position position="353"/>
    </location>
    <ligand>
        <name>Na(+)</name>
        <dbReference type="ChEBI" id="CHEBI:29101"/>
        <label>1</label>
    </ligand>
</feature>
<comment type="similarity">
    <text evidence="2 10">Belongs to the sodium:neurotransmitter symporter (SNF) (TC 2.A.22) family.</text>
</comment>
<dbReference type="AlphaFoldDB" id="K1PBZ8"/>
<keyword evidence="9" id="KW-1015">Disulfide bond</keyword>
<dbReference type="PANTHER" id="PTHR11616:SF321">
    <property type="entry name" value="SODIUM-DEPENDENT NUTRIENT AMINO ACID TRANSPORTER 1-RELATED"/>
    <property type="match status" value="1"/>
</dbReference>
<dbReference type="PROSITE" id="PS00610">
    <property type="entry name" value="NA_NEUROTRAN_SYMP_1"/>
    <property type="match status" value="1"/>
</dbReference>
<dbReference type="GO" id="GO:0046872">
    <property type="term" value="F:metal ion binding"/>
    <property type="evidence" value="ECO:0007669"/>
    <property type="project" value="UniProtKB-KW"/>
</dbReference>
<dbReference type="Pfam" id="PF00209">
    <property type="entry name" value="SNF"/>
    <property type="match status" value="1"/>
</dbReference>
<keyword evidence="5" id="KW-1133">Transmembrane helix</keyword>
<evidence type="ECO:0000256" key="4">
    <source>
        <dbReference type="ARBA" id="ARBA00022692"/>
    </source>
</evidence>
<evidence type="ECO:0000256" key="2">
    <source>
        <dbReference type="ARBA" id="ARBA00006459"/>
    </source>
</evidence>
<dbReference type="EMBL" id="JH817284">
    <property type="protein sequence ID" value="EKC19003.1"/>
    <property type="molecule type" value="Genomic_DNA"/>
</dbReference>
<dbReference type="PROSITE" id="PS50267">
    <property type="entry name" value="NA_NEUROTRAN_SYMP_3"/>
    <property type="match status" value="1"/>
</dbReference>
<comment type="subcellular location">
    <subcellularLocation>
        <location evidence="1">Membrane</location>
        <topology evidence="1">Multi-pass membrane protein</topology>
    </subcellularLocation>
</comment>
<feature type="binding site" evidence="8">
    <location>
        <position position="90"/>
    </location>
    <ligand>
        <name>Na(+)</name>
        <dbReference type="ChEBI" id="CHEBI:29101"/>
        <label>1</label>
    </ligand>
</feature>
<evidence type="ECO:0000256" key="7">
    <source>
        <dbReference type="ARBA" id="ARBA00023180"/>
    </source>
</evidence>
<evidence type="ECO:0000256" key="1">
    <source>
        <dbReference type="ARBA" id="ARBA00004141"/>
    </source>
</evidence>
<dbReference type="PROSITE" id="PS00754">
    <property type="entry name" value="NA_NEUROTRAN_SYMP_2"/>
    <property type="match status" value="1"/>
</dbReference>
<keyword evidence="6" id="KW-0472">Membrane</keyword>
<feature type="binding site" evidence="8">
    <location>
        <position position="85"/>
    </location>
    <ligand>
        <name>Na(+)</name>
        <dbReference type="ChEBI" id="CHEBI:29101"/>
        <label>1</label>
    </ligand>
</feature>
<keyword evidence="8" id="KW-0915">Sodium</keyword>